<evidence type="ECO:0000256" key="1">
    <source>
        <dbReference type="ARBA" id="ARBA00022692"/>
    </source>
</evidence>
<evidence type="ECO:0000256" key="3">
    <source>
        <dbReference type="ARBA" id="ARBA00023136"/>
    </source>
</evidence>
<dbReference type="GO" id="GO:0022857">
    <property type="term" value="F:transmembrane transporter activity"/>
    <property type="evidence" value="ECO:0007669"/>
    <property type="project" value="InterPro"/>
</dbReference>
<feature type="transmembrane region" description="Helical" evidence="4">
    <location>
        <begin position="78"/>
        <end position="96"/>
    </location>
</feature>
<dbReference type="EMBL" id="JACHXV010000006">
    <property type="protein sequence ID" value="MBB3174072.1"/>
    <property type="molecule type" value="Genomic_DNA"/>
</dbReference>
<feature type="transmembrane region" description="Helical" evidence="4">
    <location>
        <begin position="12"/>
        <end position="30"/>
    </location>
</feature>
<feature type="transmembrane region" description="Helical" evidence="4">
    <location>
        <begin position="244"/>
        <end position="265"/>
    </location>
</feature>
<feature type="transmembrane region" description="Helical" evidence="4">
    <location>
        <begin position="50"/>
        <end position="69"/>
    </location>
</feature>
<accession>A0A839V3C3</accession>
<dbReference type="PANTHER" id="PTHR42910">
    <property type="entry name" value="TRANSPORTER SCO4007-RELATED"/>
    <property type="match status" value="1"/>
</dbReference>
<dbReference type="RefSeq" id="WP_183275120.1">
    <property type="nucleotide sequence ID" value="NZ_JACHXV010000006.1"/>
</dbReference>
<organism evidence="6 7">
    <name type="scientific">Endobacter medicaginis</name>
    <dbReference type="NCBI Taxonomy" id="1181271"/>
    <lineage>
        <taxon>Bacteria</taxon>
        <taxon>Pseudomonadati</taxon>
        <taxon>Pseudomonadota</taxon>
        <taxon>Alphaproteobacteria</taxon>
        <taxon>Acetobacterales</taxon>
        <taxon>Acetobacteraceae</taxon>
        <taxon>Endobacter</taxon>
    </lineage>
</organism>
<feature type="domain" description="Major facilitator superfamily (MFS) profile" evidence="5">
    <location>
        <begin position="1"/>
        <end position="392"/>
    </location>
</feature>
<evidence type="ECO:0000313" key="6">
    <source>
        <dbReference type="EMBL" id="MBB3174072.1"/>
    </source>
</evidence>
<proteinExistence type="predicted"/>
<feature type="transmembrane region" description="Helical" evidence="4">
    <location>
        <begin position="160"/>
        <end position="181"/>
    </location>
</feature>
<reference evidence="6 7" key="1">
    <citation type="submission" date="2020-08" db="EMBL/GenBank/DDBJ databases">
        <title>Genomic Encyclopedia of Type Strains, Phase III (KMG-III): the genomes of soil and plant-associated and newly described type strains.</title>
        <authorList>
            <person name="Whitman W."/>
        </authorList>
    </citation>
    <scope>NUCLEOTIDE SEQUENCE [LARGE SCALE GENOMIC DNA]</scope>
    <source>
        <strain evidence="6 7">CECT 8088</strain>
    </source>
</reference>
<gene>
    <name evidence="6" type="ORF">FHR90_001908</name>
</gene>
<name>A0A839V3C3_9PROT</name>
<evidence type="ECO:0000256" key="4">
    <source>
        <dbReference type="SAM" id="Phobius"/>
    </source>
</evidence>
<feature type="transmembrane region" description="Helical" evidence="4">
    <location>
        <begin position="343"/>
        <end position="362"/>
    </location>
</feature>
<dbReference type="InterPro" id="IPR020846">
    <property type="entry name" value="MFS_dom"/>
</dbReference>
<dbReference type="PROSITE" id="PS50850">
    <property type="entry name" value="MFS"/>
    <property type="match status" value="1"/>
</dbReference>
<feature type="transmembrane region" description="Helical" evidence="4">
    <location>
        <begin position="217"/>
        <end position="238"/>
    </location>
</feature>
<evidence type="ECO:0000313" key="7">
    <source>
        <dbReference type="Proteomes" id="UP000557688"/>
    </source>
</evidence>
<keyword evidence="3 4" id="KW-0472">Membrane</keyword>
<sequence length="392" mass="40200">MSPNPPEMTRALNLFFALACGVVVANLYYAQPLAGPIAASLGLPPAHAGLIVTLTQLGYALGLVLLVPLGDLVENRRLVVSILVLGTLAVAAAALSTHPGPFLLACLAIGIGSVSVQVLVPFAAHLAPEASRGRVVGNVMSGLMVGIMLARPVGSLIASVSSWHVVFVVATVLMVAIGVAMRIRLPRWEPEPGHSYGSLLASLAGLLWRTKVLQRRAFYHFFLFGAFSLFWTVTPLWLAQNFGIGQAGIALFALIGVAGTIAAPLAGRLADAGHTRIATFGAMICVATGLSLCLLAGGTEHWRLGVLALAGVVLDFGVSGNLVLGQRALFALGPATRARLNGLYLAVFFLGGACGSALGGWAYGSGGWAAAVGTGLGLVGVALAAFALWRGA</sequence>
<dbReference type="Pfam" id="PF07690">
    <property type="entry name" value="MFS_1"/>
    <property type="match status" value="1"/>
</dbReference>
<feature type="transmembrane region" description="Helical" evidence="4">
    <location>
        <begin position="368"/>
        <end position="389"/>
    </location>
</feature>
<dbReference type="AlphaFoldDB" id="A0A839V3C3"/>
<dbReference type="CDD" id="cd17324">
    <property type="entry name" value="MFS_NepI_like"/>
    <property type="match status" value="1"/>
</dbReference>
<dbReference type="InterPro" id="IPR011701">
    <property type="entry name" value="MFS"/>
</dbReference>
<keyword evidence="1 4" id="KW-0812">Transmembrane</keyword>
<dbReference type="InterPro" id="IPR036259">
    <property type="entry name" value="MFS_trans_sf"/>
</dbReference>
<feature type="transmembrane region" description="Helical" evidence="4">
    <location>
        <begin position="102"/>
        <end position="123"/>
    </location>
</feature>
<evidence type="ECO:0000259" key="5">
    <source>
        <dbReference type="PROSITE" id="PS50850"/>
    </source>
</evidence>
<dbReference type="Gene3D" id="1.20.1250.20">
    <property type="entry name" value="MFS general substrate transporter like domains"/>
    <property type="match status" value="1"/>
</dbReference>
<feature type="transmembrane region" description="Helical" evidence="4">
    <location>
        <begin position="277"/>
        <end position="298"/>
    </location>
</feature>
<feature type="transmembrane region" description="Helical" evidence="4">
    <location>
        <begin position="304"/>
        <end position="323"/>
    </location>
</feature>
<keyword evidence="2 4" id="KW-1133">Transmembrane helix</keyword>
<keyword evidence="7" id="KW-1185">Reference proteome</keyword>
<evidence type="ECO:0000256" key="2">
    <source>
        <dbReference type="ARBA" id="ARBA00022989"/>
    </source>
</evidence>
<dbReference type="PANTHER" id="PTHR42910:SF1">
    <property type="entry name" value="MAJOR FACILITATOR SUPERFAMILY (MFS) PROFILE DOMAIN-CONTAINING PROTEIN"/>
    <property type="match status" value="1"/>
</dbReference>
<protein>
    <submittedName>
        <fullName evidence="6">Putative MFS family arabinose efflux permease</fullName>
    </submittedName>
</protein>
<dbReference type="SUPFAM" id="SSF103473">
    <property type="entry name" value="MFS general substrate transporter"/>
    <property type="match status" value="1"/>
</dbReference>
<comment type="caution">
    <text evidence="6">The sequence shown here is derived from an EMBL/GenBank/DDBJ whole genome shotgun (WGS) entry which is preliminary data.</text>
</comment>
<feature type="transmembrane region" description="Helical" evidence="4">
    <location>
        <begin position="135"/>
        <end position="154"/>
    </location>
</feature>
<dbReference type="Proteomes" id="UP000557688">
    <property type="component" value="Unassembled WGS sequence"/>
</dbReference>